<proteinExistence type="predicted"/>
<dbReference type="SMART" id="SM00248">
    <property type="entry name" value="ANK"/>
    <property type="match status" value="7"/>
</dbReference>
<feature type="region of interest" description="Disordered" evidence="3">
    <location>
        <begin position="139"/>
        <end position="161"/>
    </location>
</feature>
<dbReference type="PhylomeDB" id="A0A0G4F4R7"/>
<accession>A0A0G4F4R7</accession>
<feature type="region of interest" description="Disordered" evidence="3">
    <location>
        <begin position="178"/>
        <end position="202"/>
    </location>
</feature>
<sequence>MNVEERNDADEKSAETLRVLAEVGVDLDVARKDGHTPLSLACFLGKKETVRFLWEERVRKANTSVASVSSKNMMTTELERTGKRRSPLIEVCQKGGPESVVSFLLDKGEDPNGLRIVKEVGGNKFFLVSPLQAVCHINTRNRSPGPRRMDGSENDGCTPGSSAERVARLLVERGARWVPPPPCEKPHSADPSSPPPLSQASPLLNVMGAQNVELARLLCETGADPNAVGLMEHELREDREGGWGYQFPLQFLYTHCVYVQKPFPSSIRVTCTTFRDAPLWDEEGAKENDVEALKFAKLLKDAGANLRKVTEMGHTPLSLACSKQLDQNVVFLLQNGVSVQDQAPPAAVIPLFSAIEAFAVESVNRLLSGGACPNTRRVKRLHVPQNPHTHPVANVSSGAFTVHEVVDVPLQAASEKFALSFPFSGAKACRQASTLTSRIFRLLIDRGARCPRLEVPPHAVCTVARGTAGTAGTGTAASASVSTSASEVTPATSGLSSAPGTGVAVASDSEQGPPPPPRPFRRPSRASPLLGALLLKDVEMVRQMCQNGGADPNGMGILHTDRDGGGERNVRRGNLEIPLGFVLWDREFRRDDSEASLVTQWQLVVALVELICDVRESRGDILLGIIRSVHLSRLHRKDSPNGPAAAPASADLPTGAPGVPLAPPTAAVAAAAAGMDVDSDSDEDASVPSGESESDSSADSDCPAPVRPPESSPLSMAIRHRWTEGAIALIGRGVPVNQAEKRVGRLPSRNRCTKREKKEGENGGQSLLLLAIESDEWEVAKCLLENGGRLLPSEALQWTTGSLVSLASALPNSIQAQVRKMIEDLLPHWLPHGLQST</sequence>
<dbReference type="AlphaFoldDB" id="A0A0G4F4R7"/>
<evidence type="ECO:0000256" key="1">
    <source>
        <dbReference type="ARBA" id="ARBA00022737"/>
    </source>
</evidence>
<dbReference type="EMBL" id="CDMZ01000116">
    <property type="protein sequence ID" value="CEM07069.1"/>
    <property type="molecule type" value="Genomic_DNA"/>
</dbReference>
<keyword evidence="1" id="KW-0677">Repeat</keyword>
<name>A0A0G4F4R7_9ALVE</name>
<feature type="region of interest" description="Disordered" evidence="3">
    <location>
        <begin position="636"/>
        <end position="715"/>
    </location>
</feature>
<dbReference type="Gene3D" id="1.25.40.20">
    <property type="entry name" value="Ankyrin repeat-containing domain"/>
    <property type="match status" value="2"/>
</dbReference>
<dbReference type="InterPro" id="IPR036770">
    <property type="entry name" value="Ankyrin_rpt-contain_sf"/>
</dbReference>
<dbReference type="InterPro" id="IPR002110">
    <property type="entry name" value="Ankyrin_rpt"/>
</dbReference>
<feature type="compositionally biased region" description="Low complexity" evidence="3">
    <location>
        <begin position="640"/>
        <end position="673"/>
    </location>
</feature>
<dbReference type="PANTHER" id="PTHR24189:SF50">
    <property type="entry name" value="ANKYRIN REPEAT AND SOCS BOX PROTEIN 2"/>
    <property type="match status" value="1"/>
</dbReference>
<keyword evidence="2" id="KW-0040">ANK repeat</keyword>
<dbReference type="Pfam" id="PF12796">
    <property type="entry name" value="Ank_2"/>
    <property type="match status" value="1"/>
</dbReference>
<reference evidence="4" key="1">
    <citation type="submission" date="2014-11" db="EMBL/GenBank/DDBJ databases">
        <authorList>
            <person name="Otto D Thomas"/>
            <person name="Naeem Raeece"/>
        </authorList>
    </citation>
    <scope>NUCLEOTIDE SEQUENCE</scope>
</reference>
<dbReference type="InterPro" id="IPR050745">
    <property type="entry name" value="Multifunctional_regulatory"/>
</dbReference>
<dbReference type="PANTHER" id="PTHR24189">
    <property type="entry name" value="MYOTROPHIN"/>
    <property type="match status" value="1"/>
</dbReference>
<dbReference type="VEuPathDB" id="CryptoDB:Cvel_15126"/>
<evidence type="ECO:0000256" key="3">
    <source>
        <dbReference type="SAM" id="MobiDB-lite"/>
    </source>
</evidence>
<feature type="region of interest" description="Disordered" evidence="3">
    <location>
        <begin position="488"/>
        <end position="525"/>
    </location>
</feature>
<protein>
    <submittedName>
        <fullName evidence="4">Uncharacterized protein</fullName>
    </submittedName>
</protein>
<gene>
    <name evidence="4" type="ORF">Cvel_15126</name>
</gene>
<evidence type="ECO:0000313" key="4">
    <source>
        <dbReference type="EMBL" id="CEM07069.1"/>
    </source>
</evidence>
<organism evidence="4">
    <name type="scientific">Chromera velia CCMP2878</name>
    <dbReference type="NCBI Taxonomy" id="1169474"/>
    <lineage>
        <taxon>Eukaryota</taxon>
        <taxon>Sar</taxon>
        <taxon>Alveolata</taxon>
        <taxon>Colpodellida</taxon>
        <taxon>Chromeraceae</taxon>
        <taxon>Chromera</taxon>
    </lineage>
</organism>
<dbReference type="SUPFAM" id="SSF48403">
    <property type="entry name" value="Ankyrin repeat"/>
    <property type="match status" value="1"/>
</dbReference>
<evidence type="ECO:0000256" key="2">
    <source>
        <dbReference type="ARBA" id="ARBA00023043"/>
    </source>
</evidence>